<feature type="compositionally biased region" description="Low complexity" evidence="1">
    <location>
        <begin position="145"/>
        <end position="165"/>
    </location>
</feature>
<dbReference type="EMBL" id="LN483345">
    <property type="protein sequence ID" value="CDZ98427.1"/>
    <property type="molecule type" value="Genomic_DNA"/>
</dbReference>
<proteinExistence type="predicted"/>
<organism evidence="2">
    <name type="scientific">Phaffia rhodozyma</name>
    <name type="common">Yeast</name>
    <name type="synonym">Xanthophyllomyces dendrorhous</name>
    <dbReference type="NCBI Taxonomy" id="264483"/>
    <lineage>
        <taxon>Eukaryota</taxon>
        <taxon>Fungi</taxon>
        <taxon>Dikarya</taxon>
        <taxon>Basidiomycota</taxon>
        <taxon>Agaricomycotina</taxon>
        <taxon>Tremellomycetes</taxon>
        <taxon>Cystofilobasidiales</taxon>
        <taxon>Mrakiaceae</taxon>
        <taxon>Phaffia</taxon>
    </lineage>
</organism>
<reference evidence="2" key="1">
    <citation type="submission" date="2014-08" db="EMBL/GenBank/DDBJ databases">
        <authorList>
            <person name="Sharma Rahul"/>
            <person name="Thines Marco"/>
        </authorList>
    </citation>
    <scope>NUCLEOTIDE SEQUENCE</scope>
</reference>
<feature type="region of interest" description="Disordered" evidence="1">
    <location>
        <begin position="757"/>
        <end position="777"/>
    </location>
</feature>
<feature type="compositionally biased region" description="Polar residues" evidence="1">
    <location>
        <begin position="89"/>
        <end position="100"/>
    </location>
</feature>
<evidence type="ECO:0000313" key="2">
    <source>
        <dbReference type="EMBL" id="CDZ98427.1"/>
    </source>
</evidence>
<feature type="compositionally biased region" description="Low complexity" evidence="1">
    <location>
        <begin position="213"/>
        <end position="237"/>
    </location>
</feature>
<feature type="compositionally biased region" description="Polar residues" evidence="1">
    <location>
        <begin position="709"/>
        <end position="739"/>
    </location>
</feature>
<accession>A0A0F7SMV7</accession>
<feature type="region of interest" description="Disordered" evidence="1">
    <location>
        <begin position="658"/>
        <end position="745"/>
    </location>
</feature>
<feature type="region of interest" description="Disordered" evidence="1">
    <location>
        <begin position="1"/>
        <end position="253"/>
    </location>
</feature>
<feature type="compositionally biased region" description="Polar residues" evidence="1">
    <location>
        <begin position="766"/>
        <end position="777"/>
    </location>
</feature>
<feature type="compositionally biased region" description="Basic and acidic residues" evidence="1">
    <location>
        <begin position="518"/>
        <end position="532"/>
    </location>
</feature>
<protein>
    <submittedName>
        <fullName evidence="2">Uncharacterized protein</fullName>
    </submittedName>
</protein>
<feature type="compositionally biased region" description="Low complexity" evidence="1">
    <location>
        <begin position="128"/>
        <end position="137"/>
    </location>
</feature>
<dbReference type="AlphaFoldDB" id="A0A0F7SMV7"/>
<feature type="compositionally biased region" description="Low complexity" evidence="1">
    <location>
        <begin position="469"/>
        <end position="482"/>
    </location>
</feature>
<sequence length="777" mass="83248">MSHQSIESWRATHAPQHQKTLPNLLSKLKIIPRPESKVTDDSALDTWSESSIEGLPPASHTLPSEPYHTRERSLSKSNPMAPGRRASVISMSPDQTNSPGGLSRLTIVRAPSGSKENKRSATSSPAMSMPHSPLKSLHPPPPSVSGPSSPRLSFASSSFGSPIGSHIASGFQSGSYMSLPDDPSRPSHSRQGSLGGRENALELTPREVVDMARSTSSGHARSFSSSSASSFGPSGRALSSSRQWDRHQAEEEEFEPVEFVPLEDEVLLPFETRGAEIKDLMDEGKNKALFHLLKLAFPSTEANVQASEADPKTWSFPTLVTYLTQVERQSMPDRIWVNKVQQAVEYRSEPLWEKLKGLLGVDDGDFDSVSAGAHPIDNGRPDRIEKDVWIQGLEYADDSDDQLDSLDRSPHSRSRRRSSKFDSLEDGIIGGASFSPDRDSISLPSTASYESSVSSHIMEPIGEDEEEGSPPVESPSTTTPKSDSLVGKLPGSSPLKQSSLNVSEGHKTPMGGTPERAFSLDRSDTIKPDRKNSATGSGDQDGNDGREPSPTTGSTRPRTRSYVGVSIVSSPIQTGLSGGPGDTGGCSSFTNPSDLSGGPHRGRSSFSSSSFSSSSLARDFARPSAGTSADATPVGSWRGSLPRGMGLVEAGRLTQHANYESGFPPTQSSENEFEETDETWDPRSERGPGNPLFPTSFASLSLKPFERSPTASFGKSGTGPNANSQYPYTQVNNPPSGQAGNSGGIIMKDWAREMVERKEFRPMSGSALTVGSSEQSV</sequence>
<feature type="region of interest" description="Disordered" evidence="1">
    <location>
        <begin position="399"/>
        <end position="642"/>
    </location>
</feature>
<feature type="compositionally biased region" description="Polar residues" evidence="1">
    <location>
        <begin position="442"/>
        <end position="455"/>
    </location>
</feature>
<name>A0A0F7SMV7_PHARH</name>
<feature type="compositionally biased region" description="Low complexity" evidence="1">
    <location>
        <begin position="604"/>
        <end position="615"/>
    </location>
</feature>
<evidence type="ECO:0000256" key="1">
    <source>
        <dbReference type="SAM" id="MobiDB-lite"/>
    </source>
</evidence>